<keyword evidence="6" id="KW-0378">Hydrolase</keyword>
<dbReference type="PRINTS" id="PR00446">
    <property type="entry name" value="HYDRGNUPTAKE"/>
</dbReference>
<dbReference type="NCBIfam" id="TIGR00140">
    <property type="entry name" value="hupD"/>
    <property type="match status" value="1"/>
</dbReference>
<dbReference type="CDD" id="cd06062">
    <property type="entry name" value="H2MP_MemB-H2up"/>
    <property type="match status" value="1"/>
</dbReference>
<sequence length="181" mass="20011">MKILILGIGNILFGDEGIGVHLSNFLKVNYTFSGEHSLDIIDGGTMAQHLIPIITQYDRVLILDCIDADNAKIGDVYFFDFSAIPDNITWAGSAHEVEMLQTLKMIEMLGDLPPTKILGVKPVVIGSDPTFELSPEILKAAKTMETQAIKYLQELGIKTNPKDQKTQKDLQEIANLSYKGF</sequence>
<comment type="similarity">
    <text evidence="1">Belongs to the peptidase A31 family.</text>
</comment>
<keyword evidence="3" id="KW-0645">Protease</keyword>
<protein>
    <submittedName>
        <fullName evidence="7">HyaD/HybD family hydrogenase maturation endopeptidase</fullName>
    </submittedName>
</protein>
<keyword evidence="8" id="KW-1185">Reference proteome</keyword>
<dbReference type="Proteomes" id="UP001057522">
    <property type="component" value="Unassembled WGS sequence"/>
</dbReference>
<evidence type="ECO:0000313" key="7">
    <source>
        <dbReference type="EMBL" id="MCL9819722.1"/>
    </source>
</evidence>
<keyword evidence="4" id="KW-0479">Metal-binding</keyword>
<name>A0ABT0TUW7_9HELI</name>
<evidence type="ECO:0000256" key="2">
    <source>
        <dbReference type="ARBA" id="ARBA00022596"/>
    </source>
</evidence>
<proteinExistence type="inferred from homology"/>
<dbReference type="PANTHER" id="PTHR30302:SF1">
    <property type="entry name" value="HYDROGENASE 2 MATURATION PROTEASE"/>
    <property type="match status" value="1"/>
</dbReference>
<reference evidence="7" key="1">
    <citation type="submission" date="2022-06" db="EMBL/GenBank/DDBJ databases">
        <title>Helicobacter colisuis sp. nov.</title>
        <authorList>
            <person name="Papic B."/>
            <person name="Gruntar I."/>
        </authorList>
    </citation>
    <scope>NUCLEOTIDE SEQUENCE</scope>
    <source>
        <strain evidence="7">11154-15</strain>
    </source>
</reference>
<evidence type="ECO:0000313" key="8">
    <source>
        <dbReference type="Proteomes" id="UP001057522"/>
    </source>
</evidence>
<keyword evidence="5" id="KW-0064">Aspartyl protease</keyword>
<keyword evidence="2" id="KW-0533">Nickel</keyword>
<dbReference type="NCBIfam" id="TIGR00072">
    <property type="entry name" value="hydrog_prot"/>
    <property type="match status" value="1"/>
</dbReference>
<accession>A0ABT0TUW7</accession>
<organism evidence="7 8">
    <name type="scientific">Helicobacter colisuis</name>
    <dbReference type="NCBI Taxonomy" id="2949739"/>
    <lineage>
        <taxon>Bacteria</taxon>
        <taxon>Pseudomonadati</taxon>
        <taxon>Campylobacterota</taxon>
        <taxon>Epsilonproteobacteria</taxon>
        <taxon>Campylobacterales</taxon>
        <taxon>Helicobacteraceae</taxon>
        <taxon>Helicobacter</taxon>
    </lineage>
</organism>
<evidence type="ECO:0000256" key="1">
    <source>
        <dbReference type="ARBA" id="ARBA00006814"/>
    </source>
</evidence>
<dbReference type="InterPro" id="IPR004419">
    <property type="entry name" value="Pept_A31_hyd_express"/>
</dbReference>
<evidence type="ECO:0000256" key="4">
    <source>
        <dbReference type="ARBA" id="ARBA00022723"/>
    </source>
</evidence>
<evidence type="ECO:0000256" key="6">
    <source>
        <dbReference type="ARBA" id="ARBA00022801"/>
    </source>
</evidence>
<dbReference type="EMBL" id="JAMOKX010000005">
    <property type="protein sequence ID" value="MCL9819722.1"/>
    <property type="molecule type" value="Genomic_DNA"/>
</dbReference>
<dbReference type="PANTHER" id="PTHR30302">
    <property type="entry name" value="HYDROGENASE 1 MATURATION PROTEASE"/>
    <property type="match status" value="1"/>
</dbReference>
<dbReference type="InterPro" id="IPR023430">
    <property type="entry name" value="Pept_HybD-like_dom_sf"/>
</dbReference>
<evidence type="ECO:0000256" key="3">
    <source>
        <dbReference type="ARBA" id="ARBA00022670"/>
    </source>
</evidence>
<dbReference type="Pfam" id="PF01750">
    <property type="entry name" value="HycI"/>
    <property type="match status" value="1"/>
</dbReference>
<dbReference type="Gene3D" id="3.40.50.1450">
    <property type="entry name" value="HybD-like"/>
    <property type="match status" value="1"/>
</dbReference>
<dbReference type="SUPFAM" id="SSF53163">
    <property type="entry name" value="HybD-like"/>
    <property type="match status" value="1"/>
</dbReference>
<evidence type="ECO:0000256" key="5">
    <source>
        <dbReference type="ARBA" id="ARBA00022750"/>
    </source>
</evidence>
<gene>
    <name evidence="7" type="ORF">NCR95_06025</name>
</gene>
<dbReference type="RefSeq" id="WP_250604503.1">
    <property type="nucleotide sequence ID" value="NZ_JAMOKX010000005.1"/>
</dbReference>
<dbReference type="InterPro" id="IPR000671">
    <property type="entry name" value="Peptidase_A31"/>
</dbReference>
<comment type="caution">
    <text evidence="7">The sequence shown here is derived from an EMBL/GenBank/DDBJ whole genome shotgun (WGS) entry which is preliminary data.</text>
</comment>